<reference evidence="1 2" key="1">
    <citation type="submission" date="2012-11" db="EMBL/GenBank/DDBJ databases">
        <title>Comeplete Genome Sequence Of a Novel Gaint Bacteriophage VH7D that Infects Vibrio harveyi.</title>
        <authorList>
            <person name="Luo Z."/>
            <person name="Yu Y."/>
        </authorList>
    </citation>
    <scope>NUCLEOTIDE SEQUENCE [LARGE SCALE GENOMIC DNA]</scope>
</reference>
<evidence type="ECO:0000313" key="2">
    <source>
        <dbReference type="Proteomes" id="UP000018884"/>
    </source>
</evidence>
<organism evidence="1 2">
    <name type="scientific">Vibrio phage VH7D</name>
    <dbReference type="NCBI Taxonomy" id="1262539"/>
    <lineage>
        <taxon>Viruses</taxon>
        <taxon>Duplodnaviria</taxon>
        <taxon>Heunggongvirae</taxon>
        <taxon>Uroviricota</taxon>
        <taxon>Caudoviricetes</taxon>
        <taxon>Pantevenvirales</taxon>
        <taxon>Straboviridae</taxon>
        <taxon>Schizotequatrovirus</taxon>
        <taxon>Schizotequatrovirus vh7d</taxon>
    </lineage>
</organism>
<name>V9LZ21_9CAUD</name>
<dbReference type="RefSeq" id="YP_009006336.1">
    <property type="nucleotide sequence ID" value="NC_023568.1"/>
</dbReference>
<dbReference type="KEGG" id="vg:18499968"/>
<dbReference type="GeneID" id="18499968"/>
<proteinExistence type="predicted"/>
<dbReference type="EMBL" id="KC131129">
    <property type="protein sequence ID" value="AGB07049.1"/>
    <property type="molecule type" value="Genomic_DNA"/>
</dbReference>
<protein>
    <submittedName>
        <fullName evidence="1">Uncharacterized protein</fullName>
    </submittedName>
</protein>
<sequence>MLMSDDLMERLADEYRSSDVYDPELHCDIFAIPVHEDGEMDSIYIKEALYGVYNEIRRYTGMTLAEAKEWFKVQEVETWFGESNTVNGKVYNTFFVRYDIPDELVKQQYSEWQQGPSATIKESF</sequence>
<evidence type="ECO:0000313" key="1">
    <source>
        <dbReference type="EMBL" id="AGB07049.1"/>
    </source>
</evidence>
<keyword evidence="2" id="KW-1185">Reference proteome</keyword>
<accession>V9LZ21</accession>
<dbReference type="Proteomes" id="UP000018884">
    <property type="component" value="Segment"/>
</dbReference>